<dbReference type="Proteomes" id="UP000051647">
    <property type="component" value="Unassembled WGS sequence"/>
</dbReference>
<evidence type="ECO:0000256" key="7">
    <source>
        <dbReference type="ARBA" id="ARBA00022679"/>
    </source>
</evidence>
<comment type="pathway">
    <text evidence="1 15">Cofactor biosynthesis; adenosylcobalamin biosynthesis; adenosylcobalamin from cob(II)yrinate a,c-diamide: step 2/7.</text>
</comment>
<dbReference type="OrthoDB" id="9778896at2"/>
<dbReference type="GO" id="GO:0005524">
    <property type="term" value="F:ATP binding"/>
    <property type="evidence" value="ECO:0007669"/>
    <property type="project" value="UniProtKB-UniRule"/>
</dbReference>
<dbReference type="InterPro" id="IPR016030">
    <property type="entry name" value="CblAdoTrfase-like"/>
</dbReference>
<evidence type="ECO:0000259" key="16">
    <source>
        <dbReference type="Pfam" id="PF01923"/>
    </source>
</evidence>
<accession>A0A0R1SG89</accession>
<dbReference type="NCBIfam" id="TIGR00636">
    <property type="entry name" value="PduO_Nterm"/>
    <property type="match status" value="1"/>
</dbReference>
<gene>
    <name evidence="17" type="ORF">FC27_GL000983</name>
</gene>
<comment type="catalytic activity">
    <reaction evidence="14 15">
        <text>2 cob(II)alamin + reduced [electron-transfer flavoprotein] + 2 ATP = 2 adenosylcob(III)alamin + 2 triphosphate + oxidized [electron-transfer flavoprotein] + 3 H(+)</text>
        <dbReference type="Rhea" id="RHEA:28671"/>
        <dbReference type="Rhea" id="RHEA-COMP:10685"/>
        <dbReference type="Rhea" id="RHEA-COMP:10686"/>
        <dbReference type="ChEBI" id="CHEBI:15378"/>
        <dbReference type="ChEBI" id="CHEBI:16304"/>
        <dbReference type="ChEBI" id="CHEBI:18036"/>
        <dbReference type="ChEBI" id="CHEBI:18408"/>
        <dbReference type="ChEBI" id="CHEBI:30616"/>
        <dbReference type="ChEBI" id="CHEBI:57692"/>
        <dbReference type="ChEBI" id="CHEBI:58307"/>
        <dbReference type="EC" id="2.5.1.17"/>
    </reaction>
</comment>
<dbReference type="GO" id="GO:0008817">
    <property type="term" value="F:corrinoid adenosyltransferase activity"/>
    <property type="evidence" value="ECO:0007669"/>
    <property type="project" value="UniProtKB-UniRule"/>
</dbReference>
<evidence type="ECO:0000256" key="5">
    <source>
        <dbReference type="ARBA" id="ARBA00020963"/>
    </source>
</evidence>
<reference evidence="17 18" key="1">
    <citation type="journal article" date="2015" name="Genome Announc.">
        <title>Expanding the biotechnology potential of lactobacilli through comparative genomics of 213 strains and associated genera.</title>
        <authorList>
            <person name="Sun Z."/>
            <person name="Harris H.M."/>
            <person name="McCann A."/>
            <person name="Guo C."/>
            <person name="Argimon S."/>
            <person name="Zhang W."/>
            <person name="Yang X."/>
            <person name="Jeffery I.B."/>
            <person name="Cooney J.C."/>
            <person name="Kagawa T.F."/>
            <person name="Liu W."/>
            <person name="Song Y."/>
            <person name="Salvetti E."/>
            <person name="Wrobel A."/>
            <person name="Rasinkangas P."/>
            <person name="Parkhill J."/>
            <person name="Rea M.C."/>
            <person name="O'Sullivan O."/>
            <person name="Ritari J."/>
            <person name="Douillard F.P."/>
            <person name="Paul Ross R."/>
            <person name="Yang R."/>
            <person name="Briner A.E."/>
            <person name="Felis G.E."/>
            <person name="de Vos W.M."/>
            <person name="Barrangou R."/>
            <person name="Klaenhammer T.R."/>
            <person name="Caufield P.W."/>
            <person name="Cui Y."/>
            <person name="Zhang H."/>
            <person name="O'Toole P.W."/>
        </authorList>
    </citation>
    <scope>NUCLEOTIDE SEQUENCE [LARGE SCALE GENOMIC DNA]</scope>
    <source>
        <strain evidence="17 18">DSM 14857</strain>
    </source>
</reference>
<dbReference type="EMBL" id="AZFA01000002">
    <property type="protein sequence ID" value="KRL68241.1"/>
    <property type="molecule type" value="Genomic_DNA"/>
</dbReference>
<keyword evidence="8 15" id="KW-0547">Nucleotide-binding</keyword>
<dbReference type="Gene3D" id="1.20.1200.10">
    <property type="entry name" value="Cobalamin adenosyltransferase-like"/>
    <property type="match status" value="1"/>
</dbReference>
<keyword evidence="7 15" id="KW-0808">Transferase</keyword>
<evidence type="ECO:0000256" key="14">
    <source>
        <dbReference type="ARBA" id="ARBA00048692"/>
    </source>
</evidence>
<evidence type="ECO:0000256" key="3">
    <source>
        <dbReference type="ARBA" id="ARBA00011233"/>
    </source>
</evidence>
<dbReference type="EC" id="2.5.1.17" evidence="4 15"/>
<keyword evidence="18" id="KW-1185">Reference proteome</keyword>
<evidence type="ECO:0000256" key="2">
    <source>
        <dbReference type="ARBA" id="ARBA00007487"/>
    </source>
</evidence>
<dbReference type="FunFam" id="1.20.1200.10:FF:000001">
    <property type="entry name" value="Cob(I)yrinic acid a,c-diamide adenosyltransferase"/>
    <property type="match status" value="1"/>
</dbReference>
<evidence type="ECO:0000256" key="9">
    <source>
        <dbReference type="ARBA" id="ARBA00022840"/>
    </source>
</evidence>
<keyword evidence="6 15" id="KW-0169">Cobalamin biosynthesis</keyword>
<evidence type="ECO:0000313" key="17">
    <source>
        <dbReference type="EMBL" id="KRL68241.1"/>
    </source>
</evidence>
<evidence type="ECO:0000256" key="8">
    <source>
        <dbReference type="ARBA" id="ARBA00022741"/>
    </source>
</evidence>
<comment type="subunit">
    <text evidence="3">Homotrimer.</text>
</comment>
<dbReference type="PATRIC" id="fig|1423815.3.peg.1003"/>
<feature type="domain" description="Cobalamin adenosyltransferase-like" evidence="16">
    <location>
        <begin position="3"/>
        <end position="170"/>
    </location>
</feature>
<evidence type="ECO:0000256" key="1">
    <source>
        <dbReference type="ARBA" id="ARBA00005121"/>
    </source>
</evidence>
<evidence type="ECO:0000256" key="11">
    <source>
        <dbReference type="ARBA" id="ARBA00033334"/>
    </source>
</evidence>
<dbReference type="RefSeq" id="WP_010624080.1">
    <property type="nucleotide sequence ID" value="NZ_AZFA01000002.1"/>
</dbReference>
<proteinExistence type="inferred from homology"/>
<evidence type="ECO:0000256" key="6">
    <source>
        <dbReference type="ARBA" id="ARBA00022573"/>
    </source>
</evidence>
<evidence type="ECO:0000256" key="13">
    <source>
        <dbReference type="ARBA" id="ARBA00048555"/>
    </source>
</evidence>
<dbReference type="GO" id="GO:0009236">
    <property type="term" value="P:cobalamin biosynthetic process"/>
    <property type="evidence" value="ECO:0007669"/>
    <property type="project" value="UniProtKB-UniRule"/>
</dbReference>
<evidence type="ECO:0000256" key="15">
    <source>
        <dbReference type="RuleBase" id="RU366026"/>
    </source>
</evidence>
<dbReference type="eggNOG" id="COG2096">
    <property type="taxonomic scope" value="Bacteria"/>
</dbReference>
<dbReference type="PANTHER" id="PTHR12213:SF0">
    <property type="entry name" value="CORRINOID ADENOSYLTRANSFERASE MMAB"/>
    <property type="match status" value="1"/>
</dbReference>
<dbReference type="UniPathway" id="UPA00148">
    <property type="reaction ID" value="UER00233"/>
</dbReference>
<comment type="similarity">
    <text evidence="2 15">Belongs to the Cob(I)alamin adenosyltransferase family.</text>
</comment>
<evidence type="ECO:0000256" key="10">
    <source>
        <dbReference type="ARBA" id="ARBA00031529"/>
    </source>
</evidence>
<sequence>MKIYTRTGDQGKTRIIGHDVLYKSDKRVQSYGMVDELNSFVGLTIADLSDKTKVFAEELLEVQQLLFDCGSDLAKSPNQTKRKFVFTADNKATEWLENRIDFYTEKLPKVQKFILPGGCKTAADLHVDRTVTRRTERSIVDLMQDEPINQEVLKFINRLSDYFFTLSRYANVLEEVEEVSYRNSRIIFR</sequence>
<comment type="caution">
    <text evidence="17">The sequence shown here is derived from an EMBL/GenBank/DDBJ whole genome shotgun (WGS) entry which is preliminary data.</text>
</comment>
<evidence type="ECO:0000256" key="4">
    <source>
        <dbReference type="ARBA" id="ARBA00012454"/>
    </source>
</evidence>
<dbReference type="STRING" id="1423815.FC27_GL000983"/>
<dbReference type="InterPro" id="IPR029499">
    <property type="entry name" value="PduO-typ"/>
</dbReference>
<comment type="catalytic activity">
    <reaction evidence="13 15">
        <text>2 cob(II)yrinate a,c diamide + reduced [electron-transfer flavoprotein] + 2 ATP = 2 adenosylcob(III)yrinate a,c-diamide + 2 triphosphate + oxidized [electron-transfer flavoprotein] + 3 H(+)</text>
        <dbReference type="Rhea" id="RHEA:11528"/>
        <dbReference type="Rhea" id="RHEA-COMP:10685"/>
        <dbReference type="Rhea" id="RHEA-COMP:10686"/>
        <dbReference type="ChEBI" id="CHEBI:15378"/>
        <dbReference type="ChEBI" id="CHEBI:18036"/>
        <dbReference type="ChEBI" id="CHEBI:30616"/>
        <dbReference type="ChEBI" id="CHEBI:57692"/>
        <dbReference type="ChEBI" id="CHEBI:58307"/>
        <dbReference type="ChEBI" id="CHEBI:58503"/>
        <dbReference type="ChEBI" id="CHEBI:58537"/>
        <dbReference type="EC" id="2.5.1.17"/>
    </reaction>
</comment>
<organism evidence="17 18">
    <name type="scientific">Companilactobacillus versmoldensis DSM 14857 = KCTC 3814</name>
    <dbReference type="NCBI Taxonomy" id="1423815"/>
    <lineage>
        <taxon>Bacteria</taxon>
        <taxon>Bacillati</taxon>
        <taxon>Bacillota</taxon>
        <taxon>Bacilli</taxon>
        <taxon>Lactobacillales</taxon>
        <taxon>Lactobacillaceae</taxon>
        <taxon>Companilactobacillus</taxon>
    </lineage>
</organism>
<dbReference type="InterPro" id="IPR036451">
    <property type="entry name" value="CblAdoTrfase-like_sf"/>
</dbReference>
<keyword evidence="9 15" id="KW-0067">ATP-binding</keyword>
<dbReference type="Pfam" id="PF01923">
    <property type="entry name" value="Cob_adeno_trans"/>
    <property type="match status" value="1"/>
</dbReference>
<dbReference type="SUPFAM" id="SSF89028">
    <property type="entry name" value="Cobalamin adenosyltransferase-like"/>
    <property type="match status" value="1"/>
</dbReference>
<evidence type="ECO:0000256" key="12">
    <source>
        <dbReference type="ARBA" id="ARBA00033354"/>
    </source>
</evidence>
<name>A0A0R1SG89_9LACO</name>
<evidence type="ECO:0000313" key="18">
    <source>
        <dbReference type="Proteomes" id="UP000051647"/>
    </source>
</evidence>
<dbReference type="PANTHER" id="PTHR12213">
    <property type="entry name" value="CORRINOID ADENOSYLTRANSFERASE"/>
    <property type="match status" value="1"/>
</dbReference>
<dbReference type="AlphaFoldDB" id="A0A0R1SG89"/>
<protein>
    <recommendedName>
        <fullName evidence="5 15">Corrinoid adenosyltransferase</fullName>
        <ecNumber evidence="4 15">2.5.1.17</ecNumber>
    </recommendedName>
    <alternativeName>
        <fullName evidence="10 15">Cob(II)alamin adenosyltransferase</fullName>
    </alternativeName>
    <alternativeName>
        <fullName evidence="12 15">Cob(II)yrinic acid a,c-diamide adenosyltransferase</fullName>
    </alternativeName>
    <alternativeName>
        <fullName evidence="11 15">Cobinamide/cobalamin adenosyltransferase</fullName>
    </alternativeName>
</protein>